<organism evidence="1 2">
    <name type="scientific">Albugo candida</name>
    <dbReference type="NCBI Taxonomy" id="65357"/>
    <lineage>
        <taxon>Eukaryota</taxon>
        <taxon>Sar</taxon>
        <taxon>Stramenopiles</taxon>
        <taxon>Oomycota</taxon>
        <taxon>Peronosporomycetes</taxon>
        <taxon>Albuginales</taxon>
        <taxon>Albuginaceae</taxon>
        <taxon>Albugo</taxon>
    </lineage>
</organism>
<dbReference type="Proteomes" id="UP000053237">
    <property type="component" value="Unassembled WGS sequence"/>
</dbReference>
<dbReference type="EMBL" id="CAIX01000394">
    <property type="protein sequence ID" value="CCI10760.1"/>
    <property type="molecule type" value="Genomic_DNA"/>
</dbReference>
<sequence>MRSVWTYLRAPQLCDSTETRNCCRLVHRPHCVEYRVLLDTKVCKVENSLEMINILRFPFFYCVPTHLPDSFNHKQSILCSFTIICVLQSTTKSSELNTSRFPTINHALEYTVLGIPRGVSQLLEDILRESRTCRKSLNTFVHSSLISRSLQYHHERAPKNDKLDSPVLVSAAVALIPSVMLTSAWKM</sequence>
<dbReference type="InParanoid" id="A0A024FUF1"/>
<protein>
    <submittedName>
        <fullName evidence="1">Uncharacterized protein</fullName>
    </submittedName>
</protein>
<gene>
    <name evidence="1" type="ORF">BN9_116270</name>
</gene>
<keyword evidence="2" id="KW-1185">Reference proteome</keyword>
<proteinExistence type="predicted"/>
<comment type="caution">
    <text evidence="1">The sequence shown here is derived from an EMBL/GenBank/DDBJ whole genome shotgun (WGS) entry which is preliminary data.</text>
</comment>
<reference evidence="1 2" key="1">
    <citation type="submission" date="2012-05" db="EMBL/GenBank/DDBJ databases">
        <title>Recombination and specialization in a pathogen metapopulation.</title>
        <authorList>
            <person name="Gardiner A."/>
            <person name="Kemen E."/>
            <person name="Schultz-Larsen T."/>
            <person name="MacLean D."/>
            <person name="Van Oosterhout C."/>
            <person name="Jones J.D.G."/>
        </authorList>
    </citation>
    <scope>NUCLEOTIDE SEQUENCE [LARGE SCALE GENOMIC DNA]</scope>
    <source>
        <strain evidence="1 2">Ac Nc2</strain>
    </source>
</reference>
<accession>A0A024FUF1</accession>
<evidence type="ECO:0000313" key="2">
    <source>
        <dbReference type="Proteomes" id="UP000053237"/>
    </source>
</evidence>
<dbReference type="AlphaFoldDB" id="A0A024FUF1"/>
<name>A0A024FUF1_9STRA</name>
<evidence type="ECO:0000313" key="1">
    <source>
        <dbReference type="EMBL" id="CCI10760.1"/>
    </source>
</evidence>